<evidence type="ECO:0000256" key="2">
    <source>
        <dbReference type="SAM" id="MobiDB-lite"/>
    </source>
</evidence>
<keyword evidence="1" id="KW-0175">Coiled coil</keyword>
<feature type="coiled-coil region" evidence="1">
    <location>
        <begin position="537"/>
        <end position="564"/>
    </location>
</feature>
<sequence>MAWPEWLQDNGSMPAFDCWATVNGKMLATAEVLDGSHLILQIRPRLRGGAKTPHAPADIQKLKKHLITKGVPEAHVDERASEVLDVLSAEQLAHIYRSLEPWAEIKRAVGLKDKTPVQLLPEYFAMENGEQPPLLDELKTAAKGIALLPLSQVETLASVGNYLSQDECAAVVAGVCPPSVASFKCEPISFIAEHLEAGKVLLKGHLVNFGEKVVKLHSPAANIELSEKEARVITIEIVRKFCPDWRKVASNPLRCAWAAVPGLQKGLLSTWSRKFFCERKLSSPEEAQTWHCFGKVVADQLPDILMASGNEGIFVNPKLAQGGADNRFKVIWADHDSLAKAQTIAKTHPSIKGLVHGKSSLGFRVQATEYSATRLRLDPSWQKDEILKYDLVVQFRYLMTPLPLDVDKGMVQEILNQMGWLATPLRQVGPASWLVGAQEEPKSEVMTFRGQMVLLTKETIKDTGKTTHSAALAAPTSLKKSLDRRFKAEDNSIWSHAARGSQLLGVPVPKPAPQIALQQDVETKINAANVLMQTEIESKMDKTNEEWRQAMQELEARMQVTIQQSQHQQQVELARLQELHAQETVKAENAAKAVDNRLNTLQADVQGLAQAMCSKQDMQAILAEALAKQSSDFQRMLSKRSSEPQTPEKRAKVQQ</sequence>
<dbReference type="EMBL" id="CAJNDS010002077">
    <property type="protein sequence ID" value="CAE7308220.1"/>
    <property type="molecule type" value="Genomic_DNA"/>
</dbReference>
<dbReference type="AlphaFoldDB" id="A0A812NDW1"/>
<gene>
    <name evidence="3" type="ORF">SNAT2548_LOCUS16188</name>
</gene>
<evidence type="ECO:0000313" key="3">
    <source>
        <dbReference type="EMBL" id="CAE7308220.1"/>
    </source>
</evidence>
<protein>
    <submittedName>
        <fullName evidence="3">Uncharacterized protein</fullName>
    </submittedName>
</protein>
<accession>A0A812NDW1</accession>
<reference evidence="3" key="1">
    <citation type="submission" date="2021-02" db="EMBL/GenBank/DDBJ databases">
        <authorList>
            <person name="Dougan E. K."/>
            <person name="Rhodes N."/>
            <person name="Thang M."/>
            <person name="Chan C."/>
        </authorList>
    </citation>
    <scope>NUCLEOTIDE SEQUENCE</scope>
</reference>
<feature type="region of interest" description="Disordered" evidence="2">
    <location>
        <begin position="632"/>
        <end position="655"/>
    </location>
</feature>
<keyword evidence="4" id="KW-1185">Reference proteome</keyword>
<evidence type="ECO:0000256" key="1">
    <source>
        <dbReference type="SAM" id="Coils"/>
    </source>
</evidence>
<comment type="caution">
    <text evidence="3">The sequence shown here is derived from an EMBL/GenBank/DDBJ whole genome shotgun (WGS) entry which is preliminary data.</text>
</comment>
<organism evidence="3 4">
    <name type="scientific">Symbiodinium natans</name>
    <dbReference type="NCBI Taxonomy" id="878477"/>
    <lineage>
        <taxon>Eukaryota</taxon>
        <taxon>Sar</taxon>
        <taxon>Alveolata</taxon>
        <taxon>Dinophyceae</taxon>
        <taxon>Suessiales</taxon>
        <taxon>Symbiodiniaceae</taxon>
        <taxon>Symbiodinium</taxon>
    </lineage>
</organism>
<name>A0A812NDW1_9DINO</name>
<dbReference type="OrthoDB" id="423054at2759"/>
<dbReference type="Proteomes" id="UP000604046">
    <property type="component" value="Unassembled WGS sequence"/>
</dbReference>
<feature type="compositionally biased region" description="Basic and acidic residues" evidence="2">
    <location>
        <begin position="640"/>
        <end position="655"/>
    </location>
</feature>
<proteinExistence type="predicted"/>
<evidence type="ECO:0000313" key="4">
    <source>
        <dbReference type="Proteomes" id="UP000604046"/>
    </source>
</evidence>